<dbReference type="Pfam" id="PF00550">
    <property type="entry name" value="PP-binding"/>
    <property type="match status" value="1"/>
</dbReference>
<dbReference type="AlphaFoldDB" id="A0A4Y3RWM6"/>
<sequence>MTHTLLDTPHFTGIGRRTSDGRHVVAVSLRSYLSVPEIRAALAETLGEEAGGAGAAGETEFVVLHADEAVDADAVSDTRLATGRLHVMRTPGSEVETSLAERVVSMMTEDAVVSMTDSVADLGGDSLMCLELSEAFIGQWGVEIDPVEIFRANSLKELAEDIEARQ</sequence>
<organism evidence="4 5">
    <name type="scientific">Streptomyces gardneri</name>
    <dbReference type="NCBI Taxonomy" id="66892"/>
    <lineage>
        <taxon>Bacteria</taxon>
        <taxon>Bacillati</taxon>
        <taxon>Actinomycetota</taxon>
        <taxon>Actinomycetes</taxon>
        <taxon>Kitasatosporales</taxon>
        <taxon>Streptomycetaceae</taxon>
        <taxon>Streptomyces</taxon>
    </lineage>
</organism>
<evidence type="ECO:0000313" key="4">
    <source>
        <dbReference type="EMBL" id="GEB61805.1"/>
    </source>
</evidence>
<feature type="domain" description="Carrier" evidence="3">
    <location>
        <begin position="90"/>
        <end position="166"/>
    </location>
</feature>
<dbReference type="GO" id="GO:0017000">
    <property type="term" value="P:antibiotic biosynthetic process"/>
    <property type="evidence" value="ECO:0007669"/>
    <property type="project" value="UniProtKB-ARBA"/>
</dbReference>
<dbReference type="RefSeq" id="WP_141302408.1">
    <property type="nucleotide sequence ID" value="NZ_BJMN01000067.1"/>
</dbReference>
<dbReference type="EMBL" id="BJMN01000067">
    <property type="protein sequence ID" value="GEB61805.1"/>
    <property type="molecule type" value="Genomic_DNA"/>
</dbReference>
<accession>A0A4Y3RWM6</accession>
<dbReference type="GO" id="GO:0031177">
    <property type="term" value="F:phosphopantetheine binding"/>
    <property type="evidence" value="ECO:0007669"/>
    <property type="project" value="InterPro"/>
</dbReference>
<dbReference type="InterPro" id="IPR009081">
    <property type="entry name" value="PP-bd_ACP"/>
</dbReference>
<evidence type="ECO:0000256" key="2">
    <source>
        <dbReference type="ARBA" id="ARBA00022553"/>
    </source>
</evidence>
<keyword evidence="2" id="KW-0597">Phosphoprotein</keyword>
<evidence type="ECO:0000259" key="3">
    <source>
        <dbReference type="PROSITE" id="PS50075"/>
    </source>
</evidence>
<dbReference type="InterPro" id="IPR020806">
    <property type="entry name" value="PKS_PP-bd"/>
</dbReference>
<evidence type="ECO:0000256" key="1">
    <source>
        <dbReference type="ARBA" id="ARBA00022450"/>
    </source>
</evidence>
<name>A0A4Y3RWM6_9ACTN</name>
<dbReference type="Proteomes" id="UP000315226">
    <property type="component" value="Unassembled WGS sequence"/>
</dbReference>
<dbReference type="OrthoDB" id="4248747at2"/>
<dbReference type="SUPFAM" id="SSF47336">
    <property type="entry name" value="ACP-like"/>
    <property type="match status" value="1"/>
</dbReference>
<proteinExistence type="predicted"/>
<protein>
    <recommendedName>
        <fullName evidence="3">Carrier domain-containing protein</fullName>
    </recommendedName>
</protein>
<gene>
    <name evidence="4" type="ORF">SGA01_74100</name>
</gene>
<dbReference type="InterPro" id="IPR006162">
    <property type="entry name" value="Ppantetheine_attach_site"/>
</dbReference>
<reference evidence="4 5" key="1">
    <citation type="submission" date="2019-06" db="EMBL/GenBank/DDBJ databases">
        <title>Whole genome shotgun sequence of Streptomyces gardneri NBRC 12865.</title>
        <authorList>
            <person name="Hosoyama A."/>
            <person name="Uohara A."/>
            <person name="Ohji S."/>
            <person name="Ichikawa N."/>
        </authorList>
    </citation>
    <scope>NUCLEOTIDE SEQUENCE [LARGE SCALE GENOMIC DNA]</scope>
    <source>
        <strain evidence="4 5">NBRC 12865</strain>
    </source>
</reference>
<keyword evidence="1" id="KW-0596">Phosphopantetheine</keyword>
<dbReference type="Gene3D" id="1.10.1200.10">
    <property type="entry name" value="ACP-like"/>
    <property type="match status" value="1"/>
</dbReference>
<dbReference type="InterPro" id="IPR036736">
    <property type="entry name" value="ACP-like_sf"/>
</dbReference>
<keyword evidence="5" id="KW-1185">Reference proteome</keyword>
<evidence type="ECO:0000313" key="5">
    <source>
        <dbReference type="Proteomes" id="UP000315226"/>
    </source>
</evidence>
<comment type="caution">
    <text evidence="4">The sequence shown here is derived from an EMBL/GenBank/DDBJ whole genome shotgun (WGS) entry which is preliminary data.</text>
</comment>
<dbReference type="SMART" id="SM00823">
    <property type="entry name" value="PKS_PP"/>
    <property type="match status" value="1"/>
</dbReference>
<dbReference type="PROSITE" id="PS00012">
    <property type="entry name" value="PHOSPHOPANTETHEINE"/>
    <property type="match status" value="1"/>
</dbReference>
<dbReference type="PROSITE" id="PS50075">
    <property type="entry name" value="CARRIER"/>
    <property type="match status" value="1"/>
</dbReference>